<keyword evidence="9" id="KW-1185">Reference proteome</keyword>
<evidence type="ECO:0000259" key="7">
    <source>
        <dbReference type="Pfam" id="PF01103"/>
    </source>
</evidence>
<feature type="compositionally biased region" description="Pro residues" evidence="6">
    <location>
        <begin position="1"/>
        <end position="13"/>
    </location>
</feature>
<dbReference type="Gene3D" id="2.40.160.50">
    <property type="entry name" value="membrane protein fhac: a member of the omp85/tpsb transporter family"/>
    <property type="match status" value="1"/>
</dbReference>
<keyword evidence="4" id="KW-0812">Transmembrane</keyword>
<evidence type="ECO:0000256" key="2">
    <source>
        <dbReference type="ARBA" id="ARBA00010913"/>
    </source>
</evidence>
<feature type="region of interest" description="Disordered" evidence="6">
    <location>
        <begin position="1"/>
        <end position="84"/>
    </location>
</feature>
<reference evidence="9" key="1">
    <citation type="submission" date="2016-10" db="EMBL/GenBank/DDBJ databases">
        <authorList>
            <person name="Jeantristanb JTB J.-T."/>
            <person name="Ricardo R."/>
        </authorList>
    </citation>
    <scope>NUCLEOTIDE SEQUENCE [LARGE SCALE GENOMIC DNA]</scope>
</reference>
<dbReference type="PANTHER" id="PTHR12815">
    <property type="entry name" value="SORTING AND ASSEMBLY MACHINERY SAMM50 PROTEIN FAMILY MEMBER"/>
    <property type="match status" value="1"/>
</dbReference>
<evidence type="ECO:0000256" key="1">
    <source>
        <dbReference type="ARBA" id="ARBA00004374"/>
    </source>
</evidence>
<evidence type="ECO:0000256" key="3">
    <source>
        <dbReference type="ARBA" id="ARBA00022452"/>
    </source>
</evidence>
<dbReference type="PANTHER" id="PTHR12815:SF18">
    <property type="entry name" value="SORTING AND ASSEMBLY MACHINERY COMPONENT 50 HOMOLOG"/>
    <property type="match status" value="1"/>
</dbReference>
<keyword evidence="3" id="KW-1134">Transmembrane beta strand</keyword>
<dbReference type="Pfam" id="PF01103">
    <property type="entry name" value="Omp85"/>
    <property type="match status" value="1"/>
</dbReference>
<dbReference type="GO" id="GO:0005741">
    <property type="term" value="C:mitochondrial outer membrane"/>
    <property type="evidence" value="ECO:0007669"/>
    <property type="project" value="UniProtKB-SubCell"/>
</dbReference>
<name>A0A2X0NGB5_9BASI</name>
<proteinExistence type="inferred from homology"/>
<evidence type="ECO:0000256" key="4">
    <source>
        <dbReference type="ARBA" id="ARBA00022692"/>
    </source>
</evidence>
<dbReference type="GO" id="GO:0045040">
    <property type="term" value="P:protein insertion into mitochondrial outer membrane"/>
    <property type="evidence" value="ECO:0007669"/>
    <property type="project" value="TreeGrafter"/>
</dbReference>
<dbReference type="STRING" id="289078.A0A2X0NGB5"/>
<evidence type="ECO:0000256" key="6">
    <source>
        <dbReference type="SAM" id="MobiDB-lite"/>
    </source>
</evidence>
<accession>A0A2X0NGB5</accession>
<sequence length="578" mass="62408">MSDTSSPPPPPAPSASQPTRTNPSEHAKQLLTPIDVSVPPLIVRGPLIPTSDPSSSSTSIAPTGADALPPTNATAIPETEATTTSSIRIELTEQQMQDQSKWTEQRIQRKMRGEYERAAQQLSELVNESLDTPLRLNSIRIVGAKTTRSSFLSSLVAPFLPEIAPPSYLQSEPTSRPTSSSSPQTLASLLNTTRELSTLLSQFDIFRQIDASLEQSPSVLAEPGDVDIVLRVKEAPKYFLRTATDVGDGEGSATATARIRNAFGGAEQVEGNIAFGTRTKSAFQLRVDTPINASPNSRAELAVFSANRDLSYYASCGEYTKGAQAKIRTLTPFGLSELSYEAVLRNLSDILPKASMSIRNAAGPSVKSSLSHTLTRDTRDDLFAPTQGSFLRFKQEYAGLGGDAQFFKTETETSTSRPLPFCPPGWTLSFGSRTGWLQPLNASRTSHFIDRYQLGGPTSMRQFRPNSLGPKDAADHLGGDLFWATGLSLAVPFTPKPHWPLKVHTFLNAGKLSTFDPQRGFIGNLRGLVKEPSVSVGLGLMYRHSLVRIEANVGVPLAMGKQEGGVKGLQFGLGMSFL</sequence>
<keyword evidence="5" id="KW-0472">Membrane</keyword>
<dbReference type="OrthoDB" id="1724197at2759"/>
<dbReference type="InterPro" id="IPR000184">
    <property type="entry name" value="Bac_surfAg_D15"/>
</dbReference>
<protein>
    <submittedName>
        <fullName evidence="8">BZ3500_MvSof-1268-A1-R1_Chr4-2g07087 protein</fullName>
    </submittedName>
</protein>
<dbReference type="Proteomes" id="UP000249723">
    <property type="component" value="Unassembled WGS sequence"/>
</dbReference>
<gene>
    <name evidence="8" type="ORF">BZ3500_MVSOF-1268-A1-R1_CHR4-2G07087</name>
</gene>
<evidence type="ECO:0000256" key="5">
    <source>
        <dbReference type="ARBA" id="ARBA00023136"/>
    </source>
</evidence>
<evidence type="ECO:0000313" key="8">
    <source>
        <dbReference type="EMBL" id="SCZ97249.1"/>
    </source>
</evidence>
<organism evidence="8 9">
    <name type="scientific">Microbotryum saponariae</name>
    <dbReference type="NCBI Taxonomy" id="289078"/>
    <lineage>
        <taxon>Eukaryota</taxon>
        <taxon>Fungi</taxon>
        <taxon>Dikarya</taxon>
        <taxon>Basidiomycota</taxon>
        <taxon>Pucciniomycotina</taxon>
        <taxon>Microbotryomycetes</taxon>
        <taxon>Microbotryales</taxon>
        <taxon>Microbotryaceae</taxon>
        <taxon>Microbotryum</taxon>
    </lineage>
</organism>
<comment type="subcellular location">
    <subcellularLocation>
        <location evidence="1">Mitochondrion outer membrane</location>
        <topology evidence="1">Multi-pass membrane protein</topology>
    </subcellularLocation>
</comment>
<evidence type="ECO:0000313" key="9">
    <source>
        <dbReference type="Proteomes" id="UP000249723"/>
    </source>
</evidence>
<comment type="similarity">
    <text evidence="2">Belongs to the SAM50/omp85 family.</text>
</comment>
<dbReference type="EMBL" id="FMWP01000092">
    <property type="protein sequence ID" value="SCZ97249.1"/>
    <property type="molecule type" value="Genomic_DNA"/>
</dbReference>
<dbReference type="InterPro" id="IPR039910">
    <property type="entry name" value="D15-like"/>
</dbReference>
<dbReference type="AlphaFoldDB" id="A0A2X0NGB5"/>
<feature type="domain" description="Bacterial surface antigen (D15)" evidence="7">
    <location>
        <begin position="261"/>
        <end position="577"/>
    </location>
</feature>
<feature type="compositionally biased region" description="Low complexity" evidence="6">
    <location>
        <begin position="49"/>
        <end position="84"/>
    </location>
</feature>